<dbReference type="GO" id="GO:0016020">
    <property type="term" value="C:membrane"/>
    <property type="evidence" value="ECO:0007669"/>
    <property type="project" value="InterPro"/>
</dbReference>
<feature type="region of interest" description="Disordered" evidence="5">
    <location>
        <begin position="656"/>
        <end position="676"/>
    </location>
</feature>
<dbReference type="Pfam" id="PF00015">
    <property type="entry name" value="MCPsignal"/>
    <property type="match status" value="1"/>
</dbReference>
<keyword evidence="6" id="KW-0812">Transmembrane</keyword>
<feature type="domain" description="Methyl-accepting transducer" evidence="7">
    <location>
        <begin position="416"/>
        <end position="666"/>
    </location>
</feature>
<evidence type="ECO:0000256" key="3">
    <source>
        <dbReference type="PROSITE-ProRule" id="PRU00284"/>
    </source>
</evidence>
<dbReference type="RefSeq" id="WP_229345813.1">
    <property type="nucleotide sequence ID" value="NZ_JAJFAT010000009.1"/>
</dbReference>
<feature type="transmembrane region" description="Helical" evidence="6">
    <location>
        <begin position="21"/>
        <end position="45"/>
    </location>
</feature>
<keyword evidence="4" id="KW-0175">Coiled coil</keyword>
<dbReference type="SUPFAM" id="SSF58104">
    <property type="entry name" value="Methyl-accepting chemotaxis protein (MCP) signaling domain"/>
    <property type="match status" value="1"/>
</dbReference>
<evidence type="ECO:0000256" key="2">
    <source>
        <dbReference type="ARBA" id="ARBA00029447"/>
    </source>
</evidence>
<dbReference type="CDD" id="cd18774">
    <property type="entry name" value="PDC2_HK_sensor"/>
    <property type="match status" value="1"/>
</dbReference>
<dbReference type="PROSITE" id="PS50111">
    <property type="entry name" value="CHEMOTAXIS_TRANSDUC_2"/>
    <property type="match status" value="1"/>
</dbReference>
<evidence type="ECO:0000256" key="6">
    <source>
        <dbReference type="SAM" id="Phobius"/>
    </source>
</evidence>
<comment type="caution">
    <text evidence="9">The sequence shown here is derived from an EMBL/GenBank/DDBJ whole genome shotgun (WGS) entry which is preliminary data.</text>
</comment>
<gene>
    <name evidence="9" type="ORF">LJ207_07805</name>
</gene>
<dbReference type="PROSITE" id="PS50885">
    <property type="entry name" value="HAMP"/>
    <property type="match status" value="1"/>
</dbReference>
<evidence type="ECO:0000259" key="7">
    <source>
        <dbReference type="PROSITE" id="PS50111"/>
    </source>
</evidence>
<evidence type="ECO:0000259" key="8">
    <source>
        <dbReference type="PROSITE" id="PS50885"/>
    </source>
</evidence>
<comment type="similarity">
    <text evidence="2">Belongs to the methyl-accepting chemotaxis (MCP) protein family.</text>
</comment>
<dbReference type="EMBL" id="JAJFAT010000009">
    <property type="protein sequence ID" value="MCC3145226.1"/>
    <property type="molecule type" value="Genomic_DNA"/>
</dbReference>
<evidence type="ECO:0000256" key="4">
    <source>
        <dbReference type="SAM" id="Coils"/>
    </source>
</evidence>
<sequence length="702" mass="75958">MFSKKGNKNKKEKIKTDGLSFAFKLTAVCLLLSIVPALVIGLLSLNNASDALEEQAFNNLRAVRGIKANQIDSFFNERLGDVEILSASGDVESAMNTIPSLFASGGIEGSLYETVVSRFDGFFNTYIEEYGYYDLFLINTEGDVVYTVAREDDLGTNLLEGPYSDSNLAQAFRDGRSNTTLVDYQYYEPSDEPAIFVSSPVMENGDLIGVLALQIADADINAIMNERTGLGESGETYLVGSDQLMRSNSRFSQQATILDQRIDTDAVDEALAGREDSRVIEDYRGVNVLSSYTPIETSGFNWALIAEIDEDEAFAAVNNLRTFFMWIMLIVVIVSALTAYFFSKSVTNPIIKAVNLANNIADGNLRAADLNIKRKDEIGVLANSLNAMKADLNKIITKVADIASNLSASSEELTASGEEVATAAQQVGDSIQQVASGAEEQSAQVEETNSKINELINEIEAVTLMSEEMDQQADNVMDNIEAGNDSIENSVNQIEDVKSNSKEVAFTINNLGELSNKIGEIVQMINDIAAQTNLLALNAAIEAARAGEAGRGFSVVADEIRQLAEESEDATKQIGSLVKEIQGGVNKAVDKMDNTENVVNDSVNAIQNTGESFAEINNAALRLRDLIENINQQSEKVNQNGTEVEATIREIASVSEEAASNSEEVAAASEEQSASTEEIVNAAEELANMANDLTESVNKFNL</sequence>
<dbReference type="Gene3D" id="6.10.340.10">
    <property type="match status" value="1"/>
</dbReference>
<dbReference type="AlphaFoldDB" id="A0AAW4X0B2"/>
<dbReference type="Proteomes" id="UP001199296">
    <property type="component" value="Unassembled WGS sequence"/>
</dbReference>
<dbReference type="InterPro" id="IPR004089">
    <property type="entry name" value="MCPsignal_dom"/>
</dbReference>
<keyword evidence="10" id="KW-1185">Reference proteome</keyword>
<dbReference type="CDD" id="cd06225">
    <property type="entry name" value="HAMP"/>
    <property type="match status" value="1"/>
</dbReference>
<dbReference type="Pfam" id="PF00672">
    <property type="entry name" value="HAMP"/>
    <property type="match status" value="1"/>
</dbReference>
<feature type="coiled-coil region" evidence="4">
    <location>
        <begin position="438"/>
        <end position="472"/>
    </location>
</feature>
<reference evidence="9 10" key="1">
    <citation type="submission" date="2021-10" db="EMBL/GenBank/DDBJ databases">
        <authorList>
            <person name="Grouzdev D.S."/>
            <person name="Pantiukh K.S."/>
            <person name="Krutkina M.S."/>
        </authorList>
    </citation>
    <scope>NUCLEOTIDE SEQUENCE [LARGE SCALE GENOMIC DNA]</scope>
    <source>
        <strain evidence="9 10">Z-7514</strain>
    </source>
</reference>
<feature type="domain" description="HAMP" evidence="8">
    <location>
        <begin position="344"/>
        <end position="397"/>
    </location>
</feature>
<proteinExistence type="inferred from homology"/>
<dbReference type="PANTHER" id="PTHR32089">
    <property type="entry name" value="METHYL-ACCEPTING CHEMOTAXIS PROTEIN MCPB"/>
    <property type="match status" value="1"/>
</dbReference>
<dbReference type="GO" id="GO:0004888">
    <property type="term" value="F:transmembrane signaling receptor activity"/>
    <property type="evidence" value="ECO:0007669"/>
    <property type="project" value="InterPro"/>
</dbReference>
<dbReference type="InterPro" id="IPR003660">
    <property type="entry name" value="HAMP_dom"/>
</dbReference>
<name>A0AAW4X0B2_9FIRM</name>
<dbReference type="SMART" id="SM00283">
    <property type="entry name" value="MA"/>
    <property type="match status" value="1"/>
</dbReference>
<dbReference type="Gene3D" id="3.30.450.20">
    <property type="entry name" value="PAS domain"/>
    <property type="match status" value="1"/>
</dbReference>
<evidence type="ECO:0000256" key="1">
    <source>
        <dbReference type="ARBA" id="ARBA00023224"/>
    </source>
</evidence>
<feature type="transmembrane region" description="Helical" evidence="6">
    <location>
        <begin position="323"/>
        <end position="342"/>
    </location>
</feature>
<dbReference type="CDD" id="cd11386">
    <property type="entry name" value="MCP_signal"/>
    <property type="match status" value="1"/>
</dbReference>
<accession>A0AAW4X0B2</accession>
<evidence type="ECO:0000313" key="9">
    <source>
        <dbReference type="EMBL" id="MCC3145226.1"/>
    </source>
</evidence>
<keyword evidence="6" id="KW-0472">Membrane</keyword>
<dbReference type="GO" id="GO:0007165">
    <property type="term" value="P:signal transduction"/>
    <property type="evidence" value="ECO:0007669"/>
    <property type="project" value="UniProtKB-KW"/>
</dbReference>
<keyword evidence="1 3" id="KW-0807">Transducer</keyword>
<keyword evidence="6" id="KW-1133">Transmembrane helix</keyword>
<dbReference type="SMART" id="SM00304">
    <property type="entry name" value="HAMP"/>
    <property type="match status" value="1"/>
</dbReference>
<dbReference type="InterPro" id="IPR004090">
    <property type="entry name" value="Chemotax_Me-accpt_rcpt"/>
</dbReference>
<dbReference type="PANTHER" id="PTHR32089:SF112">
    <property type="entry name" value="LYSOZYME-LIKE PROTEIN-RELATED"/>
    <property type="match status" value="1"/>
</dbReference>
<evidence type="ECO:0000256" key="5">
    <source>
        <dbReference type="SAM" id="MobiDB-lite"/>
    </source>
</evidence>
<evidence type="ECO:0000313" key="10">
    <source>
        <dbReference type="Proteomes" id="UP001199296"/>
    </source>
</evidence>
<dbReference type="GO" id="GO:0006935">
    <property type="term" value="P:chemotaxis"/>
    <property type="evidence" value="ECO:0007669"/>
    <property type="project" value="InterPro"/>
</dbReference>
<protein>
    <submittedName>
        <fullName evidence="9">Methyl-accepting chemotaxis protein</fullName>
    </submittedName>
</protein>
<feature type="coiled-coil region" evidence="4">
    <location>
        <begin position="613"/>
        <end position="640"/>
    </location>
</feature>
<dbReference type="PRINTS" id="PR00260">
    <property type="entry name" value="CHEMTRNSDUCR"/>
</dbReference>
<dbReference type="Gene3D" id="1.10.287.950">
    <property type="entry name" value="Methyl-accepting chemotaxis protein"/>
    <property type="match status" value="1"/>
</dbReference>
<organism evidence="9 10">
    <name type="scientific">Halanaerobium polyolivorans</name>
    <dbReference type="NCBI Taxonomy" id="2886943"/>
    <lineage>
        <taxon>Bacteria</taxon>
        <taxon>Bacillati</taxon>
        <taxon>Bacillota</taxon>
        <taxon>Clostridia</taxon>
        <taxon>Halanaerobiales</taxon>
        <taxon>Halanaerobiaceae</taxon>
        <taxon>Halanaerobium</taxon>
    </lineage>
</organism>